<keyword evidence="2" id="KW-0560">Oxidoreductase</keyword>
<gene>
    <name evidence="5" type="ORF">J2800_002516</name>
</gene>
<evidence type="ECO:0000313" key="6">
    <source>
        <dbReference type="Proteomes" id="UP001262754"/>
    </source>
</evidence>
<proteinExistence type="inferred from homology"/>
<name>A0ABU1N022_9CAUL</name>
<dbReference type="InterPro" id="IPR020904">
    <property type="entry name" value="Sc_DH/Rdtase_CS"/>
</dbReference>
<keyword evidence="3" id="KW-0520">NAD</keyword>
<dbReference type="PRINTS" id="PR00081">
    <property type="entry name" value="GDHRDH"/>
</dbReference>
<dbReference type="PANTHER" id="PTHR24321:SF8">
    <property type="entry name" value="ESTRADIOL 17-BETA-DEHYDROGENASE 8-RELATED"/>
    <property type="match status" value="1"/>
</dbReference>
<dbReference type="NCBIfam" id="NF005559">
    <property type="entry name" value="PRK07231.1"/>
    <property type="match status" value="1"/>
</dbReference>
<comment type="similarity">
    <text evidence="1">Belongs to the short-chain dehydrogenases/reductases (SDR) family.</text>
</comment>
<dbReference type="InterPro" id="IPR057326">
    <property type="entry name" value="KR_dom"/>
</dbReference>
<accession>A0ABU1N022</accession>
<organism evidence="5 6">
    <name type="scientific">Caulobacter rhizosphaerae</name>
    <dbReference type="NCBI Taxonomy" id="2010972"/>
    <lineage>
        <taxon>Bacteria</taxon>
        <taxon>Pseudomonadati</taxon>
        <taxon>Pseudomonadota</taxon>
        <taxon>Alphaproteobacteria</taxon>
        <taxon>Caulobacterales</taxon>
        <taxon>Caulobacteraceae</taxon>
        <taxon>Caulobacter</taxon>
    </lineage>
</organism>
<evidence type="ECO:0000313" key="5">
    <source>
        <dbReference type="EMBL" id="MDR6531769.1"/>
    </source>
</evidence>
<evidence type="ECO:0000256" key="2">
    <source>
        <dbReference type="ARBA" id="ARBA00023002"/>
    </source>
</evidence>
<evidence type="ECO:0000259" key="4">
    <source>
        <dbReference type="SMART" id="SM00822"/>
    </source>
</evidence>
<dbReference type="RefSeq" id="WP_163229805.1">
    <property type="nucleotide sequence ID" value="NZ_BMLD01000022.1"/>
</dbReference>
<dbReference type="PROSITE" id="PS00061">
    <property type="entry name" value="ADH_SHORT"/>
    <property type="match status" value="1"/>
</dbReference>
<dbReference type="PRINTS" id="PR00080">
    <property type="entry name" value="SDRFAMILY"/>
</dbReference>
<feature type="domain" description="Ketoreductase" evidence="4">
    <location>
        <begin position="6"/>
        <end position="193"/>
    </location>
</feature>
<dbReference type="InterPro" id="IPR002347">
    <property type="entry name" value="SDR_fam"/>
</dbReference>
<protein>
    <submittedName>
        <fullName evidence="5">NAD(P)-dependent dehydrogenase (Short-subunit alcohol dehydrogenase family)</fullName>
    </submittedName>
</protein>
<dbReference type="EMBL" id="JAVDRL010000006">
    <property type="protein sequence ID" value="MDR6531769.1"/>
    <property type="molecule type" value="Genomic_DNA"/>
</dbReference>
<dbReference type="Gene3D" id="3.40.50.720">
    <property type="entry name" value="NAD(P)-binding Rossmann-like Domain"/>
    <property type="match status" value="1"/>
</dbReference>
<dbReference type="Proteomes" id="UP001262754">
    <property type="component" value="Unassembled WGS sequence"/>
</dbReference>
<sequence>MSLDGKVAIVTGAAGGIGLAIARRYARDGARVVMTDLQAERGEQEALAIRTAGGWARFMACDTADEATVETLVETVETEVGPIDLAVCSAGISKGGQPFYDTTLEDFTKVLSVNLVGPFIVGKAVARRMIASGVKGAIIHISSVGAVLGVETSPAYCTSKGGLSMLTKVMALAMARHGVRVNAIGPGPTWSPMTEAALDQPAIDMMLSRTPLGRFAEADEVAGVAAFLASEDSSYITGQTLYADGGRLALNYVVSKPA</sequence>
<keyword evidence="6" id="KW-1185">Reference proteome</keyword>
<dbReference type="Pfam" id="PF13561">
    <property type="entry name" value="adh_short_C2"/>
    <property type="match status" value="1"/>
</dbReference>
<reference evidence="5 6" key="1">
    <citation type="submission" date="2023-07" db="EMBL/GenBank/DDBJ databases">
        <title>Sorghum-associated microbial communities from plants grown in Nebraska, USA.</title>
        <authorList>
            <person name="Schachtman D."/>
        </authorList>
    </citation>
    <scope>NUCLEOTIDE SEQUENCE [LARGE SCALE GENOMIC DNA]</scope>
    <source>
        <strain evidence="5 6">DS2154</strain>
    </source>
</reference>
<dbReference type="SMART" id="SM00822">
    <property type="entry name" value="PKS_KR"/>
    <property type="match status" value="1"/>
</dbReference>
<comment type="caution">
    <text evidence="5">The sequence shown here is derived from an EMBL/GenBank/DDBJ whole genome shotgun (WGS) entry which is preliminary data.</text>
</comment>
<evidence type="ECO:0000256" key="1">
    <source>
        <dbReference type="ARBA" id="ARBA00006484"/>
    </source>
</evidence>
<evidence type="ECO:0000256" key="3">
    <source>
        <dbReference type="ARBA" id="ARBA00023027"/>
    </source>
</evidence>
<dbReference type="CDD" id="cd05233">
    <property type="entry name" value="SDR_c"/>
    <property type="match status" value="1"/>
</dbReference>
<dbReference type="InterPro" id="IPR036291">
    <property type="entry name" value="NAD(P)-bd_dom_sf"/>
</dbReference>
<dbReference type="PANTHER" id="PTHR24321">
    <property type="entry name" value="DEHYDROGENASES, SHORT CHAIN"/>
    <property type="match status" value="1"/>
</dbReference>
<dbReference type="SUPFAM" id="SSF51735">
    <property type="entry name" value="NAD(P)-binding Rossmann-fold domains"/>
    <property type="match status" value="1"/>
</dbReference>